<protein>
    <recommendedName>
        <fullName evidence="3">F-box domain-containing protein</fullName>
    </recommendedName>
</protein>
<sequence length="457" mass="50672">MHEALHTLDILNLILDDADLQQADLFHCALACSLWRDVAIPKIWEDIRSTDALFRLLPEEALDPDYDAAEGLSSALDRNDHHHVLPTGWDIFCRRAAFAKRLVLDISVVSSDQQRAFGPVISRMTTFPSLERLVLHGLLQSKQVTTAPCLSLLLLDANNPAREVANLKSIETKQTPVPDIVPLLHLPRARILRSICVTGQIPNPIILSSLFEALSSNIDPITLREVSVTRTLRAPHLYELADSYFLAPAHILPLAAFRRLTRVELLGVAGFFMEDADYARCAEWWPELRVFALEPPVQEGWYPGICTLRAVEAFARGCPDLELLGLPLVSLDVPGDPSPLPLKSSTTPPPDVTIRVVGDCATIVEVAPPVVEVAPPVTDFVPHEQEQTPHPRTRYGKDLASYLLKLFPGLDRVIYVGRTPADAGYNAPVAEGRRSMWEKFDVTLRAMKEEWGVEGVA</sequence>
<accession>A0A550C4D8</accession>
<evidence type="ECO:0008006" key="3">
    <source>
        <dbReference type="Google" id="ProtNLM"/>
    </source>
</evidence>
<dbReference type="EMBL" id="VDMD01000027">
    <property type="protein sequence ID" value="TRM59665.1"/>
    <property type="molecule type" value="Genomic_DNA"/>
</dbReference>
<proteinExistence type="predicted"/>
<comment type="caution">
    <text evidence="1">The sequence shown here is derived from an EMBL/GenBank/DDBJ whole genome shotgun (WGS) entry which is preliminary data.</text>
</comment>
<name>A0A550C4D8_9AGAR</name>
<dbReference type="Proteomes" id="UP000320762">
    <property type="component" value="Unassembled WGS sequence"/>
</dbReference>
<gene>
    <name evidence="1" type="ORF">BD626DRAFT_633171</name>
</gene>
<keyword evidence="2" id="KW-1185">Reference proteome</keyword>
<dbReference type="AlphaFoldDB" id="A0A550C4D8"/>
<evidence type="ECO:0000313" key="1">
    <source>
        <dbReference type="EMBL" id="TRM59665.1"/>
    </source>
</evidence>
<organism evidence="1 2">
    <name type="scientific">Schizophyllum amplum</name>
    <dbReference type="NCBI Taxonomy" id="97359"/>
    <lineage>
        <taxon>Eukaryota</taxon>
        <taxon>Fungi</taxon>
        <taxon>Dikarya</taxon>
        <taxon>Basidiomycota</taxon>
        <taxon>Agaricomycotina</taxon>
        <taxon>Agaricomycetes</taxon>
        <taxon>Agaricomycetidae</taxon>
        <taxon>Agaricales</taxon>
        <taxon>Schizophyllaceae</taxon>
        <taxon>Schizophyllum</taxon>
    </lineage>
</organism>
<reference evidence="1 2" key="1">
    <citation type="journal article" date="2019" name="New Phytol.">
        <title>Comparative genomics reveals unique wood-decay strategies and fruiting body development in the Schizophyllaceae.</title>
        <authorList>
            <person name="Almasi E."/>
            <person name="Sahu N."/>
            <person name="Krizsan K."/>
            <person name="Balint B."/>
            <person name="Kovacs G.M."/>
            <person name="Kiss B."/>
            <person name="Cseklye J."/>
            <person name="Drula E."/>
            <person name="Henrissat B."/>
            <person name="Nagy I."/>
            <person name="Chovatia M."/>
            <person name="Adam C."/>
            <person name="LaButti K."/>
            <person name="Lipzen A."/>
            <person name="Riley R."/>
            <person name="Grigoriev I.V."/>
            <person name="Nagy L.G."/>
        </authorList>
    </citation>
    <scope>NUCLEOTIDE SEQUENCE [LARGE SCALE GENOMIC DNA]</scope>
    <source>
        <strain evidence="1 2">NL-1724</strain>
    </source>
</reference>
<dbReference type="OrthoDB" id="3543113at2759"/>
<evidence type="ECO:0000313" key="2">
    <source>
        <dbReference type="Proteomes" id="UP000320762"/>
    </source>
</evidence>